<evidence type="ECO:0000256" key="6">
    <source>
        <dbReference type="ARBA" id="ARBA00022989"/>
    </source>
</evidence>
<dbReference type="Gene3D" id="1.20.1070.10">
    <property type="entry name" value="Rhodopsin 7-helix transmembrane proteins"/>
    <property type="match status" value="1"/>
</dbReference>
<dbReference type="SMART" id="SM00303">
    <property type="entry name" value="GPS"/>
    <property type="match status" value="1"/>
</dbReference>
<dbReference type="InterPro" id="IPR017981">
    <property type="entry name" value="GPCR_2-like_7TM"/>
</dbReference>
<comment type="caution">
    <text evidence="15">The sequence shown here is derived from an EMBL/GenBank/DDBJ whole genome shotgun (WGS) entry which is preliminary data.</text>
</comment>
<keyword evidence="4 11" id="KW-0812">Transmembrane</keyword>
<feature type="transmembrane region" description="Helical" evidence="11">
    <location>
        <begin position="856"/>
        <end position="878"/>
    </location>
</feature>
<dbReference type="FunFam" id="1.20.1070.10:FF:000058">
    <property type="entry name" value="Adhesion G protein-coupled receptor F5"/>
    <property type="match status" value="1"/>
</dbReference>
<feature type="compositionally biased region" description="Basic and acidic residues" evidence="10">
    <location>
        <begin position="1"/>
        <end position="15"/>
    </location>
</feature>
<dbReference type="PROSITE" id="PS50024">
    <property type="entry name" value="SEA"/>
    <property type="match status" value="1"/>
</dbReference>
<dbReference type="Pfam" id="PF01825">
    <property type="entry name" value="GPS"/>
    <property type="match status" value="1"/>
</dbReference>
<dbReference type="GO" id="GO:0045444">
    <property type="term" value="P:fat cell differentiation"/>
    <property type="evidence" value="ECO:0007669"/>
    <property type="project" value="TreeGrafter"/>
</dbReference>
<sequence>MSEAGTRKEKEEGRGINKPATASGSDGKQLAGVMLLIYPACPSAAQAEHRLAPWKICEKQEIYLLGEDAALGLRAASSGDDSVHMKVKFLKEQDKWRREPTLYPSSGKKALLEMRVGLLWLIALFLVTEGTKGFLQQKKHDNQTKGDVGVVEKRHPAQEYEILLQMTYRDPGEKRELKRFLKRLKSPSPCLHGSSKIVRVKATTYCRNLKGFPECACEDSYTWFPPSCLDPQNCYLHTTEPLPSCNCHLKDLSQSVNFCERAKVWGTFKINEAFIKDLWNSSSAVYAYYRTEIEEQLKEAYRGIHGFESVQVTQFREGSIIVGYEVTGSSSTAELLSALEQVAEEALVALKRQFSVEDSSFRVFGKAPCNSVSFGFGSEDDEYTLPCSSGFLGNITIRCQHSGWQVTKEYCVLSQLAELKKNFSMLSSNATEADVSSLVQNLSAIVQQSPSTTAGTLASVVSLLRGVSSLSLKNSLTVSNLTLQNVINIADHILDSASIANWTILSQEDRSTSSQLLEALEITSILVPSSNLPLHFSRTFIDWKGIPVTQIQSTQGYNYQIEMRQQNASQPIQGHVLIKPEQFRKPPPKTIISMTSLTFGSILPTTHSGSAQINGPVISTLIQNYSINEIFLNLSKIKGNLSQPHCVFWDYSHLQWSDAGCQLVNETADTVLCRCTHLTAFSMLMSPLVPSSVVPVVKWITYIGLGISIASLILCLIIEFLFWKQTKKSQTSYTRHVCLVNTALSLLIADVWFIVAAIVDPTASASGVCVAAVFFTHFFYLALFFWMLALGILLAYRIVFVFHHMAMPTMMAIGFCLGYGCPLLISTITIAVTQPSNSYRRNNVCWLNWSDESKPLLAFAVPALTIVALNLAVVLLVLRKLWRPAVGDRLSRDDKVIAIRMGKSLLVLTPLLGITWGFGIGTMVDSQNLAWHVLFALLNAFQQNSSDIVTKSKCLKPFSILQHKVNTLGEEKFIATDCQPKWVCQGLILLGRDHRYKHCQQLHYMPTAWDVTPDWNSDLKL</sequence>
<dbReference type="InterPro" id="IPR000832">
    <property type="entry name" value="GPCR_2_secretin-like"/>
</dbReference>
<dbReference type="InterPro" id="IPR032471">
    <property type="entry name" value="AGRL2-4_GAIN_subdom_A"/>
</dbReference>
<feature type="transmembrane region" description="Helical" evidence="11">
    <location>
        <begin position="811"/>
        <end position="832"/>
    </location>
</feature>
<feature type="transmembrane region" description="Helical" evidence="11">
    <location>
        <begin position="735"/>
        <end position="758"/>
    </location>
</feature>
<feature type="transmembrane region" description="Helical" evidence="11">
    <location>
        <begin position="699"/>
        <end position="723"/>
    </location>
</feature>
<dbReference type="PROSITE" id="PS50261">
    <property type="entry name" value="G_PROTEIN_RECEP_F2_4"/>
    <property type="match status" value="1"/>
</dbReference>
<dbReference type="PANTHER" id="PTHR45813">
    <property type="entry name" value="IG-LIKE DOMAIN-CONTAINING PROTEIN"/>
    <property type="match status" value="1"/>
</dbReference>
<dbReference type="GO" id="GO:0005886">
    <property type="term" value="C:plasma membrane"/>
    <property type="evidence" value="ECO:0007669"/>
    <property type="project" value="UniProtKB-SubCell"/>
</dbReference>
<dbReference type="InterPro" id="IPR008078">
    <property type="entry name" value="GPCR_2_Ig-hepta-like_rcpt"/>
</dbReference>
<dbReference type="GO" id="GO:0007166">
    <property type="term" value="P:cell surface receptor signaling pathway"/>
    <property type="evidence" value="ECO:0007669"/>
    <property type="project" value="InterPro"/>
</dbReference>
<evidence type="ECO:0000256" key="5">
    <source>
        <dbReference type="ARBA" id="ARBA00022729"/>
    </source>
</evidence>
<dbReference type="InterPro" id="IPR051587">
    <property type="entry name" value="Adhesion_GPCR"/>
</dbReference>
<evidence type="ECO:0000256" key="11">
    <source>
        <dbReference type="SAM" id="Phobius"/>
    </source>
</evidence>
<reference evidence="15" key="1">
    <citation type="submission" date="2020-03" db="EMBL/GenBank/DDBJ databases">
        <title>Studies in the Genomics of Life Span.</title>
        <authorList>
            <person name="Glass D."/>
        </authorList>
    </citation>
    <scope>NUCLEOTIDE SEQUENCE</scope>
    <source>
        <strain evidence="15">LTLLF</strain>
        <tissue evidence="15">Muscle</tissue>
    </source>
</reference>
<dbReference type="InterPro" id="IPR000082">
    <property type="entry name" value="SEA_dom"/>
</dbReference>
<feature type="domain" description="G-protein coupled receptors family 2 profile 2" evidence="14">
    <location>
        <begin position="697"/>
        <end position="942"/>
    </location>
</feature>
<dbReference type="Proteomes" id="UP000710432">
    <property type="component" value="Unassembled WGS sequence"/>
</dbReference>
<dbReference type="InterPro" id="IPR057244">
    <property type="entry name" value="GAIN_B"/>
</dbReference>
<evidence type="ECO:0000259" key="12">
    <source>
        <dbReference type="PROSITE" id="PS50024"/>
    </source>
</evidence>
<dbReference type="Gene3D" id="2.60.220.50">
    <property type="match status" value="1"/>
</dbReference>
<evidence type="ECO:0000256" key="9">
    <source>
        <dbReference type="ARBA" id="ARBA00023180"/>
    </source>
</evidence>
<dbReference type="Pfam" id="PF16489">
    <property type="entry name" value="GAIN"/>
    <property type="match status" value="1"/>
</dbReference>
<dbReference type="EMBL" id="JAATJU010012460">
    <property type="protein sequence ID" value="KAH0518265.1"/>
    <property type="molecule type" value="Genomic_DNA"/>
</dbReference>
<dbReference type="PRINTS" id="PR00249">
    <property type="entry name" value="GPCRSECRETIN"/>
</dbReference>
<evidence type="ECO:0000313" key="15">
    <source>
        <dbReference type="EMBL" id="KAH0518265.1"/>
    </source>
</evidence>
<dbReference type="PANTHER" id="PTHR45813:SF3">
    <property type="entry name" value="ADHESION G-PROTEIN COUPLED RECEPTOR F1"/>
    <property type="match status" value="1"/>
</dbReference>
<accession>A0A8J6GW23</accession>
<feature type="region of interest" description="Disordered" evidence="10">
    <location>
        <begin position="1"/>
        <end position="26"/>
    </location>
</feature>
<dbReference type="InterPro" id="IPR036364">
    <property type="entry name" value="SEA_dom_sf"/>
</dbReference>
<dbReference type="AlphaFoldDB" id="A0A8J6GW23"/>
<feature type="domain" description="SEA" evidence="12">
    <location>
        <begin position="260"/>
        <end position="368"/>
    </location>
</feature>
<evidence type="ECO:0000256" key="2">
    <source>
        <dbReference type="ARBA" id="ARBA00007343"/>
    </source>
</evidence>
<organism evidence="15 16">
    <name type="scientific">Microtus ochrogaster</name>
    <name type="common">Prairie vole</name>
    <dbReference type="NCBI Taxonomy" id="79684"/>
    <lineage>
        <taxon>Eukaryota</taxon>
        <taxon>Metazoa</taxon>
        <taxon>Chordata</taxon>
        <taxon>Craniata</taxon>
        <taxon>Vertebrata</taxon>
        <taxon>Euteleostomi</taxon>
        <taxon>Mammalia</taxon>
        <taxon>Eutheria</taxon>
        <taxon>Euarchontoglires</taxon>
        <taxon>Glires</taxon>
        <taxon>Rodentia</taxon>
        <taxon>Myomorpha</taxon>
        <taxon>Muroidea</taxon>
        <taxon>Cricetidae</taxon>
        <taxon>Arvicolinae</taxon>
        <taxon>Microtus</taxon>
    </lineage>
</organism>
<feature type="domain" description="GAIN-B" evidence="13">
    <location>
        <begin position="547"/>
        <end position="691"/>
    </location>
</feature>
<comment type="similarity">
    <text evidence="2">Belongs to the G-protein coupled receptor 2 family. Adhesion G-protein coupled receptor (ADGR) subfamily.</text>
</comment>
<keyword evidence="15" id="KW-0675">Receptor</keyword>
<dbReference type="Gene3D" id="1.25.40.610">
    <property type="match status" value="1"/>
</dbReference>
<dbReference type="SUPFAM" id="SSF82671">
    <property type="entry name" value="SEA domain"/>
    <property type="match status" value="1"/>
</dbReference>
<dbReference type="GO" id="GO:0007189">
    <property type="term" value="P:adenylate cyclase-activating G protein-coupled receptor signaling pathway"/>
    <property type="evidence" value="ECO:0007669"/>
    <property type="project" value="TreeGrafter"/>
</dbReference>
<keyword evidence="6 11" id="KW-1133">Transmembrane helix</keyword>
<proteinExistence type="inferred from homology"/>
<dbReference type="Pfam" id="PF00002">
    <property type="entry name" value="7tm_2"/>
    <property type="match status" value="1"/>
</dbReference>
<evidence type="ECO:0000256" key="10">
    <source>
        <dbReference type="SAM" id="MobiDB-lite"/>
    </source>
</evidence>
<dbReference type="GO" id="GO:0007416">
    <property type="term" value="P:synapse assembly"/>
    <property type="evidence" value="ECO:0007669"/>
    <property type="project" value="TreeGrafter"/>
</dbReference>
<name>A0A8J6GW23_MICOH</name>
<dbReference type="GO" id="GO:0004930">
    <property type="term" value="F:G protein-coupled receptor activity"/>
    <property type="evidence" value="ECO:0007669"/>
    <property type="project" value="InterPro"/>
</dbReference>
<evidence type="ECO:0000256" key="1">
    <source>
        <dbReference type="ARBA" id="ARBA00004651"/>
    </source>
</evidence>
<feature type="transmembrane region" description="Helical" evidence="11">
    <location>
        <begin position="778"/>
        <end position="799"/>
    </location>
</feature>
<keyword evidence="3" id="KW-1003">Cell membrane</keyword>
<keyword evidence="5" id="KW-0732">Signal</keyword>
<evidence type="ECO:0000256" key="7">
    <source>
        <dbReference type="ARBA" id="ARBA00023136"/>
    </source>
</evidence>
<dbReference type="GO" id="GO:0031175">
    <property type="term" value="P:neuron projection development"/>
    <property type="evidence" value="ECO:0007669"/>
    <property type="project" value="TreeGrafter"/>
</dbReference>
<dbReference type="GO" id="GO:0031410">
    <property type="term" value="C:cytoplasmic vesicle"/>
    <property type="evidence" value="ECO:0007669"/>
    <property type="project" value="TreeGrafter"/>
</dbReference>
<dbReference type="GO" id="GO:0019216">
    <property type="term" value="P:regulation of lipid metabolic process"/>
    <property type="evidence" value="ECO:0007669"/>
    <property type="project" value="TreeGrafter"/>
</dbReference>
<keyword evidence="7 11" id="KW-0472">Membrane</keyword>
<evidence type="ECO:0000259" key="14">
    <source>
        <dbReference type="PROSITE" id="PS50261"/>
    </source>
</evidence>
<dbReference type="PROSITE" id="PS50221">
    <property type="entry name" value="GAIN_B"/>
    <property type="match status" value="1"/>
</dbReference>
<comment type="subcellular location">
    <subcellularLocation>
        <location evidence="1">Cell membrane</location>
        <topology evidence="1">Multi-pass membrane protein</topology>
    </subcellularLocation>
</comment>
<dbReference type="InterPro" id="IPR000203">
    <property type="entry name" value="GPS"/>
</dbReference>
<feature type="transmembrane region" description="Helical" evidence="11">
    <location>
        <begin position="898"/>
        <end position="919"/>
    </location>
</feature>
<dbReference type="Pfam" id="PF01390">
    <property type="entry name" value="SEA"/>
    <property type="match status" value="1"/>
</dbReference>
<dbReference type="GO" id="GO:0006112">
    <property type="term" value="P:energy reserve metabolic process"/>
    <property type="evidence" value="ECO:0007669"/>
    <property type="project" value="TreeGrafter"/>
</dbReference>
<evidence type="ECO:0000256" key="4">
    <source>
        <dbReference type="ARBA" id="ARBA00022692"/>
    </source>
</evidence>
<keyword evidence="9" id="KW-0325">Glycoprotein</keyword>
<dbReference type="InterPro" id="IPR046338">
    <property type="entry name" value="GAIN_dom_sf"/>
</dbReference>
<evidence type="ECO:0000256" key="8">
    <source>
        <dbReference type="ARBA" id="ARBA00023157"/>
    </source>
</evidence>
<evidence type="ECO:0000259" key="13">
    <source>
        <dbReference type="PROSITE" id="PS50221"/>
    </source>
</evidence>
<evidence type="ECO:0000313" key="16">
    <source>
        <dbReference type="Proteomes" id="UP000710432"/>
    </source>
</evidence>
<dbReference type="PRINTS" id="PR01695">
    <property type="entry name" value="IGHEPTARCPTR"/>
</dbReference>
<gene>
    <name evidence="15" type="ORF">LTLLF_116815</name>
</gene>
<protein>
    <submittedName>
        <fullName evidence="15">Adhesion G-protein coupled receptor F1</fullName>
    </submittedName>
</protein>
<keyword evidence="8" id="KW-1015">Disulfide bond</keyword>
<evidence type="ECO:0000256" key="3">
    <source>
        <dbReference type="ARBA" id="ARBA00022475"/>
    </source>
</evidence>